<organism evidence="2 3">
    <name type="scientific">Kibdelosporangium aridum</name>
    <dbReference type="NCBI Taxonomy" id="2030"/>
    <lineage>
        <taxon>Bacteria</taxon>
        <taxon>Bacillati</taxon>
        <taxon>Actinomycetota</taxon>
        <taxon>Actinomycetes</taxon>
        <taxon>Pseudonocardiales</taxon>
        <taxon>Pseudonocardiaceae</taxon>
        <taxon>Kibdelosporangium</taxon>
    </lineage>
</organism>
<keyword evidence="1" id="KW-1133">Transmembrane helix</keyword>
<gene>
    <name evidence="2" type="ORF">SAMN05661093_01905</name>
</gene>
<evidence type="ECO:0000313" key="2">
    <source>
        <dbReference type="EMBL" id="SMC75231.1"/>
    </source>
</evidence>
<protein>
    <recommendedName>
        <fullName evidence="4">Trypsin-like peptidase domain-containing protein</fullName>
    </recommendedName>
</protein>
<dbReference type="OrthoDB" id="3497273at2"/>
<dbReference type="EMBL" id="FWXV01000001">
    <property type="protein sequence ID" value="SMC75231.1"/>
    <property type="molecule type" value="Genomic_DNA"/>
</dbReference>
<reference evidence="2 3" key="1">
    <citation type="submission" date="2017-04" db="EMBL/GenBank/DDBJ databases">
        <authorList>
            <person name="Afonso C.L."/>
            <person name="Miller P.J."/>
            <person name="Scott M.A."/>
            <person name="Spackman E."/>
            <person name="Goraichik I."/>
            <person name="Dimitrov K.M."/>
            <person name="Suarez D.L."/>
            <person name="Swayne D.E."/>
        </authorList>
    </citation>
    <scope>NUCLEOTIDE SEQUENCE [LARGE SCALE GENOMIC DNA]</scope>
    <source>
        <strain evidence="2 3">DSM 43828</strain>
    </source>
</reference>
<keyword evidence="1" id="KW-0812">Transmembrane</keyword>
<dbReference type="InterPro" id="IPR009003">
    <property type="entry name" value="Peptidase_S1_PA"/>
</dbReference>
<evidence type="ECO:0000256" key="1">
    <source>
        <dbReference type="SAM" id="Phobius"/>
    </source>
</evidence>
<keyword evidence="3" id="KW-1185">Reference proteome</keyword>
<dbReference type="AlphaFoldDB" id="A0A1W2BQU5"/>
<feature type="transmembrane region" description="Helical" evidence="1">
    <location>
        <begin position="278"/>
        <end position="298"/>
    </location>
</feature>
<dbReference type="Proteomes" id="UP000192674">
    <property type="component" value="Unassembled WGS sequence"/>
</dbReference>
<dbReference type="SUPFAM" id="SSF50494">
    <property type="entry name" value="Trypsin-like serine proteases"/>
    <property type="match status" value="1"/>
</dbReference>
<sequence>MIRVLIATALLTLPTPSPVDPVDIAEPAIVSVSVTWHGWVRDKQTGEVFGGAKGYEVKASCPGAVINPAGYVVTTSSCIHSGVDGGSGALFDAAIKDLAKVGRIGDPSAARKTLAERAVAEGPAPDRSLGRVVKVDRDNATVVDLLAPADGDIAVLWIPRSGLPSVEVGAAGPIHTMRDGLALDAQGRLIGLARHNDRVAQAHVVNGLMRDIKPALGTHDRNYRTGLERYYARAYDSAVDYFTAVVADSPTHVHAAQFRDKAIAKGGAPSSGHDLMTLLAYILGAVTLIAGGLGVWLVRRQAAAERHAPLQPSLTP</sequence>
<evidence type="ECO:0000313" key="3">
    <source>
        <dbReference type="Proteomes" id="UP000192674"/>
    </source>
</evidence>
<dbReference type="RefSeq" id="WP_084425477.1">
    <property type="nucleotide sequence ID" value="NZ_FWXV01000001.1"/>
</dbReference>
<evidence type="ECO:0008006" key="4">
    <source>
        <dbReference type="Google" id="ProtNLM"/>
    </source>
</evidence>
<keyword evidence="1" id="KW-0472">Membrane</keyword>
<proteinExistence type="predicted"/>
<accession>A0A1W2BQU5</accession>
<name>A0A1W2BQU5_KIBAR</name>